<dbReference type="Proteomes" id="UP000182658">
    <property type="component" value="Unassembled WGS sequence"/>
</dbReference>
<dbReference type="AlphaFoldDB" id="A0A1J7JIM0"/>
<sequence length="63" mass="6930">MEETEGCAASVVSSRQWAQEKGKGKRGVLKIEVGRGAQVVEEGSTPAGRFGQNLRWMRSTFIF</sequence>
<proteinExistence type="predicted"/>
<dbReference type="EMBL" id="KV875099">
    <property type="protein sequence ID" value="OIW27466.1"/>
    <property type="molecule type" value="Genomic_DNA"/>
</dbReference>
<accession>A0A1J7JIM0</accession>
<keyword evidence="2" id="KW-1185">Reference proteome</keyword>
<gene>
    <name evidence="1" type="ORF">CONLIGDRAFT_633836</name>
</gene>
<dbReference type="InParanoid" id="A0A1J7JIM0"/>
<protein>
    <submittedName>
        <fullName evidence="1">Uncharacterized protein</fullName>
    </submittedName>
</protein>
<evidence type="ECO:0000313" key="2">
    <source>
        <dbReference type="Proteomes" id="UP000182658"/>
    </source>
</evidence>
<organism evidence="1 2">
    <name type="scientific">Coniochaeta ligniaria NRRL 30616</name>
    <dbReference type="NCBI Taxonomy" id="1408157"/>
    <lineage>
        <taxon>Eukaryota</taxon>
        <taxon>Fungi</taxon>
        <taxon>Dikarya</taxon>
        <taxon>Ascomycota</taxon>
        <taxon>Pezizomycotina</taxon>
        <taxon>Sordariomycetes</taxon>
        <taxon>Sordariomycetidae</taxon>
        <taxon>Coniochaetales</taxon>
        <taxon>Coniochaetaceae</taxon>
        <taxon>Coniochaeta</taxon>
    </lineage>
</organism>
<reference evidence="1 2" key="1">
    <citation type="submission" date="2016-10" db="EMBL/GenBank/DDBJ databases">
        <title>Draft genome sequence of Coniochaeta ligniaria NRRL30616, a lignocellulolytic fungus for bioabatement of inhibitors in plant biomass hydrolysates.</title>
        <authorList>
            <consortium name="DOE Joint Genome Institute"/>
            <person name="Jimenez D.J."/>
            <person name="Hector R.E."/>
            <person name="Riley R."/>
            <person name="Sun H."/>
            <person name="Grigoriev I.V."/>
            <person name="Van Elsas J.D."/>
            <person name="Nichols N.N."/>
        </authorList>
    </citation>
    <scope>NUCLEOTIDE SEQUENCE [LARGE SCALE GENOMIC DNA]</scope>
    <source>
        <strain evidence="1 2">NRRL 30616</strain>
    </source>
</reference>
<evidence type="ECO:0000313" key="1">
    <source>
        <dbReference type="EMBL" id="OIW27466.1"/>
    </source>
</evidence>
<name>A0A1J7JIM0_9PEZI</name>